<accession>A0A6G7J8B2</accession>
<proteinExistence type="predicted"/>
<sequence>MSALKKIFSIKKKPESAVEPSKEDDVKKIKLTFFESGYGSSKQAEGNHMVFKACLQDVYMDYKGKCREDERLQNSLKEPYIQERSKYEIELKKRRTVKAILDESIATLEKKIQLFKSEIVDVRHNPEKYVEDVDKKPKAQFYLGLIVLIPITFYLLVFYISASYSAFFKTFDPNATVTAAIFDANALSKAIEDGWLEGVFVATIPFAFMGLGYLIHMFQKHKNWLSFVKIGTLFVVTFIFDAILAYQIEKKIYDFDKTPISPPFDVGIALTSPEFWGIIFAGFVVYIIWGLVFDFIMKEYENFDRIKSFIRARREDIENAHLEINKLIGKINPIKEEISGIEGKINDLQRTIDGFIFSNKHYLTYHAEYVKGWFLAIADNFDSLKRRDELLAKCKEEERKHLEEHEIADESYEGRLYKLIN</sequence>
<feature type="transmembrane region" description="Helical" evidence="1">
    <location>
        <begin position="227"/>
        <end position="248"/>
    </location>
</feature>
<protein>
    <submittedName>
        <fullName evidence="2">ABC transporter permease</fullName>
    </submittedName>
</protein>
<dbReference type="RefSeq" id="WP_166250168.1">
    <property type="nucleotide sequence ID" value="NZ_CP049616.1"/>
</dbReference>
<gene>
    <name evidence="2" type="ORF">GVT53_19635</name>
</gene>
<keyword evidence="3" id="KW-1185">Reference proteome</keyword>
<keyword evidence="1" id="KW-0472">Membrane</keyword>
<keyword evidence="1" id="KW-0812">Transmembrane</keyword>
<feature type="transmembrane region" description="Helical" evidence="1">
    <location>
        <begin position="195"/>
        <end position="215"/>
    </location>
</feature>
<keyword evidence="1" id="KW-1133">Transmembrane helix</keyword>
<dbReference type="KEGG" id="mut:GVT53_19635"/>
<reference evidence="2 3" key="1">
    <citation type="submission" date="2020-02" db="EMBL/GenBank/DDBJ databases">
        <title>Complete genome of Muricauda sp. 501str8.</title>
        <authorList>
            <person name="Dong B."/>
            <person name="Zhu S."/>
            <person name="Yang J."/>
            <person name="Chen J."/>
        </authorList>
    </citation>
    <scope>NUCLEOTIDE SEQUENCE [LARGE SCALE GENOMIC DNA]</scope>
    <source>
        <strain evidence="2 3">501str8</strain>
    </source>
</reference>
<evidence type="ECO:0000256" key="1">
    <source>
        <dbReference type="SAM" id="Phobius"/>
    </source>
</evidence>
<name>A0A6G7J8B2_9FLAO</name>
<evidence type="ECO:0000313" key="3">
    <source>
        <dbReference type="Proteomes" id="UP000502928"/>
    </source>
</evidence>
<feature type="transmembrane region" description="Helical" evidence="1">
    <location>
        <begin position="141"/>
        <end position="162"/>
    </location>
</feature>
<dbReference type="AlphaFoldDB" id="A0A6G7J8B2"/>
<dbReference type="Proteomes" id="UP000502928">
    <property type="component" value="Chromosome"/>
</dbReference>
<evidence type="ECO:0000313" key="2">
    <source>
        <dbReference type="EMBL" id="QII46798.1"/>
    </source>
</evidence>
<dbReference type="EMBL" id="CP049616">
    <property type="protein sequence ID" value="QII46798.1"/>
    <property type="molecule type" value="Genomic_DNA"/>
</dbReference>
<feature type="transmembrane region" description="Helical" evidence="1">
    <location>
        <begin position="275"/>
        <end position="297"/>
    </location>
</feature>
<organism evidence="2 3">
    <name type="scientific">Flagellimonas oceani</name>
    <dbReference type="NCBI Taxonomy" id="2698672"/>
    <lineage>
        <taxon>Bacteria</taxon>
        <taxon>Pseudomonadati</taxon>
        <taxon>Bacteroidota</taxon>
        <taxon>Flavobacteriia</taxon>
        <taxon>Flavobacteriales</taxon>
        <taxon>Flavobacteriaceae</taxon>
        <taxon>Flagellimonas</taxon>
    </lineage>
</organism>